<name>A0A7S8EDG7_9CHLR</name>
<dbReference type="SUPFAM" id="SSF47384">
    <property type="entry name" value="Homodimeric domain of signal transducing histidine kinase"/>
    <property type="match status" value="1"/>
</dbReference>
<evidence type="ECO:0000256" key="5">
    <source>
        <dbReference type="ARBA" id="ARBA00022777"/>
    </source>
</evidence>
<dbReference type="PRINTS" id="PR00344">
    <property type="entry name" value="BCTRLSENSOR"/>
</dbReference>
<evidence type="ECO:0000256" key="2">
    <source>
        <dbReference type="ARBA" id="ARBA00012438"/>
    </source>
</evidence>
<feature type="transmembrane region" description="Helical" evidence="7">
    <location>
        <begin position="81"/>
        <end position="106"/>
    </location>
</feature>
<keyword evidence="7" id="KW-0812">Transmembrane</keyword>
<comment type="catalytic activity">
    <reaction evidence="1">
        <text>ATP + protein L-histidine = ADP + protein N-phospho-L-histidine.</text>
        <dbReference type="EC" id="2.7.13.3"/>
    </reaction>
</comment>
<feature type="transmembrane region" description="Helical" evidence="7">
    <location>
        <begin position="223"/>
        <end position="241"/>
    </location>
</feature>
<dbReference type="GO" id="GO:0007234">
    <property type="term" value="P:osmosensory signaling via phosphorelay pathway"/>
    <property type="evidence" value="ECO:0007669"/>
    <property type="project" value="TreeGrafter"/>
</dbReference>
<evidence type="ECO:0000256" key="3">
    <source>
        <dbReference type="ARBA" id="ARBA00022553"/>
    </source>
</evidence>
<feature type="domain" description="Histidine kinase" evidence="8">
    <location>
        <begin position="324"/>
        <end position="538"/>
    </location>
</feature>
<feature type="transmembrane region" description="Helical" evidence="7">
    <location>
        <begin position="253"/>
        <end position="276"/>
    </location>
</feature>
<feature type="transmembrane region" description="Helical" evidence="7">
    <location>
        <begin position="151"/>
        <end position="173"/>
    </location>
</feature>
<dbReference type="Pfam" id="PF00512">
    <property type="entry name" value="HisKA"/>
    <property type="match status" value="1"/>
</dbReference>
<dbReference type="InterPro" id="IPR004358">
    <property type="entry name" value="Sig_transdc_His_kin-like_C"/>
</dbReference>
<evidence type="ECO:0000313" key="10">
    <source>
        <dbReference type="Proteomes" id="UP000594468"/>
    </source>
</evidence>
<dbReference type="Gene3D" id="1.10.287.130">
    <property type="match status" value="1"/>
</dbReference>
<dbReference type="InterPro" id="IPR005467">
    <property type="entry name" value="His_kinase_dom"/>
</dbReference>
<gene>
    <name evidence="9" type="ORF">G4Y79_11510</name>
</gene>
<dbReference type="GO" id="GO:0000155">
    <property type="term" value="F:phosphorelay sensor kinase activity"/>
    <property type="evidence" value="ECO:0007669"/>
    <property type="project" value="InterPro"/>
</dbReference>
<feature type="transmembrane region" description="Helical" evidence="7">
    <location>
        <begin position="20"/>
        <end position="45"/>
    </location>
</feature>
<dbReference type="InterPro" id="IPR003661">
    <property type="entry name" value="HisK_dim/P_dom"/>
</dbReference>
<dbReference type="SUPFAM" id="SSF55874">
    <property type="entry name" value="ATPase domain of HSP90 chaperone/DNA topoisomerase II/histidine kinase"/>
    <property type="match status" value="1"/>
</dbReference>
<keyword evidence="7" id="KW-1133">Transmembrane helix</keyword>
<evidence type="ECO:0000256" key="4">
    <source>
        <dbReference type="ARBA" id="ARBA00022679"/>
    </source>
</evidence>
<dbReference type="SMART" id="SM00387">
    <property type="entry name" value="HATPase_c"/>
    <property type="match status" value="1"/>
</dbReference>
<dbReference type="SMART" id="SM00388">
    <property type="entry name" value="HisKA"/>
    <property type="match status" value="1"/>
</dbReference>
<organism evidence="9 10">
    <name type="scientific">Phototrophicus methaneseepsis</name>
    <dbReference type="NCBI Taxonomy" id="2710758"/>
    <lineage>
        <taxon>Bacteria</taxon>
        <taxon>Bacillati</taxon>
        <taxon>Chloroflexota</taxon>
        <taxon>Candidatus Thermofontia</taxon>
        <taxon>Phototrophicales</taxon>
        <taxon>Phototrophicaceae</taxon>
        <taxon>Phototrophicus</taxon>
    </lineage>
</organism>
<dbReference type="EC" id="2.7.13.3" evidence="2"/>
<keyword evidence="5" id="KW-0418">Kinase</keyword>
<feature type="transmembrane region" description="Helical" evidence="7">
    <location>
        <begin position="57"/>
        <end position="75"/>
    </location>
</feature>
<dbReference type="FunFam" id="3.30.565.10:FF:000006">
    <property type="entry name" value="Sensor histidine kinase WalK"/>
    <property type="match status" value="1"/>
</dbReference>
<dbReference type="GO" id="GO:0030295">
    <property type="term" value="F:protein kinase activator activity"/>
    <property type="evidence" value="ECO:0007669"/>
    <property type="project" value="TreeGrafter"/>
</dbReference>
<evidence type="ECO:0000256" key="7">
    <source>
        <dbReference type="SAM" id="Phobius"/>
    </source>
</evidence>
<accession>A0A7S8EDG7</accession>
<evidence type="ECO:0000256" key="6">
    <source>
        <dbReference type="ARBA" id="ARBA00023012"/>
    </source>
</evidence>
<dbReference type="Proteomes" id="UP000594468">
    <property type="component" value="Chromosome"/>
</dbReference>
<dbReference type="Gene3D" id="3.30.565.10">
    <property type="entry name" value="Histidine kinase-like ATPase, C-terminal domain"/>
    <property type="match status" value="1"/>
</dbReference>
<feature type="transmembrane region" description="Helical" evidence="7">
    <location>
        <begin position="127"/>
        <end position="145"/>
    </location>
</feature>
<proteinExistence type="predicted"/>
<protein>
    <recommendedName>
        <fullName evidence="2">histidine kinase</fullName>
        <ecNumber evidence="2">2.7.13.3</ecNumber>
    </recommendedName>
</protein>
<dbReference type="RefSeq" id="WP_195173026.1">
    <property type="nucleotide sequence ID" value="NZ_CP062983.1"/>
</dbReference>
<keyword evidence="4" id="KW-0808">Transferase</keyword>
<dbReference type="AlphaFoldDB" id="A0A7S8EDG7"/>
<dbReference type="CDD" id="cd00082">
    <property type="entry name" value="HisKA"/>
    <property type="match status" value="1"/>
</dbReference>
<reference evidence="9 10" key="1">
    <citation type="submission" date="2020-02" db="EMBL/GenBank/DDBJ databases">
        <authorList>
            <person name="Zheng R.K."/>
            <person name="Sun C.M."/>
        </authorList>
    </citation>
    <scope>NUCLEOTIDE SEQUENCE [LARGE SCALE GENOMIC DNA]</scope>
    <source>
        <strain evidence="10">rifampicinis</strain>
    </source>
</reference>
<keyword evidence="6" id="KW-0902">Two-component regulatory system</keyword>
<evidence type="ECO:0000259" key="8">
    <source>
        <dbReference type="PROSITE" id="PS50109"/>
    </source>
</evidence>
<dbReference type="PANTHER" id="PTHR42878">
    <property type="entry name" value="TWO-COMPONENT HISTIDINE KINASE"/>
    <property type="match status" value="1"/>
</dbReference>
<dbReference type="Pfam" id="PF02518">
    <property type="entry name" value="HATPase_c"/>
    <property type="match status" value="1"/>
</dbReference>
<dbReference type="InterPro" id="IPR036890">
    <property type="entry name" value="HATPase_C_sf"/>
</dbReference>
<dbReference type="PANTHER" id="PTHR42878:SF15">
    <property type="entry name" value="BACTERIOPHYTOCHROME"/>
    <property type="match status" value="1"/>
</dbReference>
<keyword evidence="3" id="KW-0597">Phosphoprotein</keyword>
<dbReference type="InterPro" id="IPR036097">
    <property type="entry name" value="HisK_dim/P_sf"/>
</dbReference>
<dbReference type="InterPro" id="IPR003594">
    <property type="entry name" value="HATPase_dom"/>
</dbReference>
<sequence length="544" mass="60152">MTLNLDGTNPKLVHICELGARTVGICVTLLGLAVLFGWFLNIDMLKSIRPELASMKFNTALLFVFSGILVTFHHMPTPYRYLMGAVIIILATLTLAQDIFGWQLSIDELIITDVKTRLQSGVNPGRMSVMTAVSFMLVGSALVLLHPMPIAAQGLAIIIGIIALLALVGYMYNVNSLYSIVPFSSMALHTACSFLATSIAILAQTTDYSFMKTSVSDTAGGVVIRWLLPLSFAVIIGSNLLRFQGQYMGLYDFAFGAAIVTVFVMVVLAIVIIYIGNYLHQVDLKRLNVEAALQQSHSELEQRVIERTAQLEHANKELEAFSYSISHDLRAPLRAISGFFQIIAEDYEDLLPQEGRESLDIISKEVNRLENMIEKLLIFSRFNQVPLNKATVDMNALVADVLNELHDEQSGRDIEFIVGDLPSANADEALLHQVLTNLISNALKYTRNNSHTIIEVGYDKSPSETIYFVKDNGVGFNMDYAKKLFGVFQRMHSESQFEGTGVGLSIVARIIHRHGGRVWADAEVNKGATFYFTLEPDSSILTGN</sequence>
<dbReference type="KEGG" id="pmet:G4Y79_11510"/>
<evidence type="ECO:0000256" key="1">
    <source>
        <dbReference type="ARBA" id="ARBA00000085"/>
    </source>
</evidence>
<dbReference type="InterPro" id="IPR050351">
    <property type="entry name" value="BphY/WalK/GraS-like"/>
</dbReference>
<dbReference type="PROSITE" id="PS50109">
    <property type="entry name" value="HIS_KIN"/>
    <property type="match status" value="1"/>
</dbReference>
<dbReference type="GO" id="GO:0000156">
    <property type="term" value="F:phosphorelay response regulator activity"/>
    <property type="evidence" value="ECO:0007669"/>
    <property type="project" value="TreeGrafter"/>
</dbReference>
<feature type="transmembrane region" description="Helical" evidence="7">
    <location>
        <begin position="180"/>
        <end position="203"/>
    </location>
</feature>
<dbReference type="EMBL" id="CP062983">
    <property type="protein sequence ID" value="QPC84963.1"/>
    <property type="molecule type" value="Genomic_DNA"/>
</dbReference>
<keyword evidence="7" id="KW-0472">Membrane</keyword>
<keyword evidence="10" id="KW-1185">Reference proteome</keyword>
<evidence type="ECO:0000313" key="9">
    <source>
        <dbReference type="EMBL" id="QPC84963.1"/>
    </source>
</evidence>